<evidence type="ECO:0000313" key="2">
    <source>
        <dbReference type="Proteomes" id="UP001329915"/>
    </source>
</evidence>
<keyword evidence="2" id="KW-1185">Reference proteome</keyword>
<dbReference type="AlphaFoldDB" id="A0AAU0US79"/>
<accession>A0AAU0US79</accession>
<dbReference type="EMBL" id="CP121694">
    <property type="protein sequence ID" value="WRO22699.1"/>
    <property type="molecule type" value="Genomic_DNA"/>
</dbReference>
<dbReference type="Proteomes" id="UP001329915">
    <property type="component" value="Chromosome"/>
</dbReference>
<name>A0AAU0US79_9FIRM</name>
<evidence type="ECO:0000313" key="1">
    <source>
        <dbReference type="EMBL" id="WRO22699.1"/>
    </source>
</evidence>
<proteinExistence type="predicted"/>
<protein>
    <submittedName>
        <fullName evidence="1">Uncharacterized protein</fullName>
    </submittedName>
</protein>
<organism evidence="1 2">
    <name type="scientific">Metallumcola ferriviriculae</name>
    <dbReference type="NCBI Taxonomy" id="3039180"/>
    <lineage>
        <taxon>Bacteria</taxon>
        <taxon>Bacillati</taxon>
        <taxon>Bacillota</taxon>
        <taxon>Clostridia</taxon>
        <taxon>Neomoorellales</taxon>
        <taxon>Desulfitibacteraceae</taxon>
        <taxon>Metallumcola</taxon>
    </lineage>
</organism>
<sequence>MNYSSLTPRDTFSITVIKHPQTEAEAVAQDTQALEIGYTVGDSANSVIANLTFPTTVTPPGA</sequence>
<dbReference type="KEGG" id="dbc:MFMK1_002537"/>
<dbReference type="RefSeq" id="WP_366922104.1">
    <property type="nucleotide sequence ID" value="NZ_CP121694.1"/>
</dbReference>
<gene>
    <name evidence="1" type="ORF">MFMK1_002537</name>
</gene>
<reference evidence="1 2" key="1">
    <citation type="submission" date="2023-04" db="EMBL/GenBank/DDBJ databases">
        <authorList>
            <person name="Hsu D."/>
        </authorList>
    </citation>
    <scope>NUCLEOTIDE SEQUENCE [LARGE SCALE GENOMIC DNA]</scope>
    <source>
        <strain evidence="1 2">MK1</strain>
    </source>
</reference>